<evidence type="ECO:0000256" key="6">
    <source>
        <dbReference type="ARBA" id="ARBA00023136"/>
    </source>
</evidence>
<keyword evidence="3 8" id="KW-1134">Transmembrane beta strand</keyword>
<comment type="subcellular location">
    <subcellularLocation>
        <location evidence="1 8">Cell outer membrane</location>
        <topology evidence="1 8">Multi-pass membrane protein</topology>
    </subcellularLocation>
</comment>
<keyword evidence="4 8" id="KW-0812">Transmembrane</keyword>
<accession>A0ABT3DRP5</accession>
<evidence type="ECO:0000256" key="3">
    <source>
        <dbReference type="ARBA" id="ARBA00022452"/>
    </source>
</evidence>
<feature type="domain" description="TonB-dependent receptor-like beta-barrel" evidence="11">
    <location>
        <begin position="398"/>
        <end position="899"/>
    </location>
</feature>
<keyword evidence="14" id="KW-1185">Reference proteome</keyword>
<evidence type="ECO:0000256" key="4">
    <source>
        <dbReference type="ARBA" id="ARBA00022692"/>
    </source>
</evidence>
<dbReference type="PANTHER" id="PTHR47234:SF1">
    <property type="entry name" value="TONB-DEPENDENT RECEPTOR"/>
    <property type="match status" value="1"/>
</dbReference>
<keyword evidence="6 8" id="KW-0472">Membrane</keyword>
<dbReference type="Proteomes" id="UP001320843">
    <property type="component" value="Unassembled WGS sequence"/>
</dbReference>
<evidence type="ECO:0000256" key="5">
    <source>
        <dbReference type="ARBA" id="ARBA00023077"/>
    </source>
</evidence>
<dbReference type="InterPro" id="IPR039426">
    <property type="entry name" value="TonB-dep_rcpt-like"/>
</dbReference>
<feature type="chain" id="PRO_5046940253" evidence="10">
    <location>
        <begin position="30"/>
        <end position="940"/>
    </location>
</feature>
<dbReference type="EMBL" id="JANFWR010000004">
    <property type="protein sequence ID" value="MCW0398175.1"/>
    <property type="molecule type" value="Genomic_DNA"/>
</dbReference>
<evidence type="ECO:0000256" key="2">
    <source>
        <dbReference type="ARBA" id="ARBA00022448"/>
    </source>
</evidence>
<feature type="signal peptide" evidence="10">
    <location>
        <begin position="1"/>
        <end position="29"/>
    </location>
</feature>
<dbReference type="Gene3D" id="2.40.170.20">
    <property type="entry name" value="TonB-dependent receptor, beta-barrel domain"/>
    <property type="match status" value="1"/>
</dbReference>
<dbReference type="Gene3D" id="2.170.130.10">
    <property type="entry name" value="TonB-dependent receptor, plug domain"/>
    <property type="match status" value="1"/>
</dbReference>
<dbReference type="Pfam" id="PF00593">
    <property type="entry name" value="TonB_dep_Rec_b-barrel"/>
    <property type="match status" value="1"/>
</dbReference>
<dbReference type="InterPro" id="IPR037066">
    <property type="entry name" value="Plug_dom_sf"/>
</dbReference>
<dbReference type="InterPro" id="IPR000531">
    <property type="entry name" value="Beta-barrel_TonB"/>
</dbReference>
<keyword evidence="10" id="KW-0732">Signal</keyword>
<feature type="domain" description="TonB-dependent receptor plug" evidence="12">
    <location>
        <begin position="62"/>
        <end position="179"/>
    </location>
</feature>
<comment type="similarity">
    <text evidence="8 9">Belongs to the TonB-dependent receptor family.</text>
</comment>
<gene>
    <name evidence="13" type="ORF">NB700_000731</name>
</gene>
<organism evidence="13 14">
    <name type="scientific">Xanthomonas sacchari</name>
    <dbReference type="NCBI Taxonomy" id="56458"/>
    <lineage>
        <taxon>Bacteria</taxon>
        <taxon>Pseudomonadati</taxon>
        <taxon>Pseudomonadota</taxon>
        <taxon>Gammaproteobacteria</taxon>
        <taxon>Lysobacterales</taxon>
        <taxon>Lysobacteraceae</taxon>
        <taxon>Xanthomonas</taxon>
    </lineage>
</organism>
<proteinExistence type="inferred from homology"/>
<keyword evidence="2 8" id="KW-0813">Transport</keyword>
<evidence type="ECO:0000256" key="8">
    <source>
        <dbReference type="PROSITE-ProRule" id="PRU01360"/>
    </source>
</evidence>
<evidence type="ECO:0000259" key="11">
    <source>
        <dbReference type="Pfam" id="PF00593"/>
    </source>
</evidence>
<evidence type="ECO:0000259" key="12">
    <source>
        <dbReference type="Pfam" id="PF07715"/>
    </source>
</evidence>
<comment type="caution">
    <text evidence="13">The sequence shown here is derived from an EMBL/GenBank/DDBJ whole genome shotgun (WGS) entry which is preliminary data.</text>
</comment>
<evidence type="ECO:0000313" key="13">
    <source>
        <dbReference type="EMBL" id="MCW0398175.1"/>
    </source>
</evidence>
<evidence type="ECO:0000256" key="7">
    <source>
        <dbReference type="ARBA" id="ARBA00023237"/>
    </source>
</evidence>
<keyword evidence="7 8" id="KW-0998">Cell outer membrane</keyword>
<dbReference type="InterPro" id="IPR012910">
    <property type="entry name" value="Plug_dom"/>
</dbReference>
<sequence>MTVRHTRSFKHSHLSAALASAMLVPAAFAAFAQDATTDDKTDKATNLDKITVTGSLIPQTEIETATPVTTINAEEIKARGFSTVADVLQKSSFATGGVQGGQSSGTFTQGAKTVSLFGLPPGYVKYLIDGRPMSNYPALYNGSDTFNNISGIPIDLVDRIEILPGGQSSLYGSDAIAGVINVILKKKMDGAVFSIRGGGYSEGGGSNFRTTFAEGWTSADGRTSILGGLQYEEKDPIWAYQRSQTKQFNTQGYNAQLPSRDFLVYSPFTSYKFLDPNNCSNVSGLFGGTIAKQQRRGFGDEYYCGSKYTPGYRTLDSGTKSLQAYLHGTHDLNDNVQLYGDVLYSHDEVKFNAGSNYIWWGTAADFGYYYDPQVDDLLNLQRSFAPEEMGINGIKDTMSRNKSDSVRVTFGAQGQLGQSSWDYDAGVTYTQYKLEERQLVRYKNAIDQFFVNRVLGPQLGLDPNYGAYPVYSPNYAAFYSPISQADFASFTGQATNKSKTSDGMIRVQATNGKLFSLPGGDAGLAVVGEYGKQKWDYAPDPVILNGEVWGLTSVAGGGQRDRYALTSELRMPVFDPLTITLAGRYDAFKASGRTIDKPTYSISLEYRPFETLLLRGKYGTAFRAPTLSDLYQGQSGYYSSVVDYYQCAQRGYLPGNTDNCPQAYSSRQFRGTQSGSLDLKPINADVWSAGFVWSPVDRMALTVDYLNWDISDEVTQQSADGLSLQDYRCRAGIDDAASALCQATFAQVTRNATGQITNIYTPKINVSNQKLEAVIASFRYGYDFGRWGDLSTIASYSENLRHKYVRYTGDTPVDLLNDPYWSTDPKRKADASLTWDIGKFSTTWYASWFDKTPNYAATVAPAGYASPRAGKLPSHITHNASVTYKAFEGMELSLRMTNVFNKMPPLDKSYPGSAQWAYNEYNFDVYGRAYYLEMRYSFGK</sequence>
<reference evidence="13 14" key="1">
    <citation type="submission" date="2022-06" db="EMBL/GenBank/DDBJ databases">
        <title>Dynamics of rice microbiomes reveals core vertical transmitted seed endophytes.</title>
        <authorList>
            <person name="Liao K."/>
            <person name="Zhang X."/>
        </authorList>
    </citation>
    <scope>NUCLEOTIDE SEQUENCE [LARGE SCALE GENOMIC DNA]</scope>
    <source>
        <strain evidence="13 14">YT10-10-1</strain>
    </source>
</reference>
<dbReference type="InterPro" id="IPR036942">
    <property type="entry name" value="Beta-barrel_TonB_sf"/>
</dbReference>
<evidence type="ECO:0000256" key="1">
    <source>
        <dbReference type="ARBA" id="ARBA00004571"/>
    </source>
</evidence>
<keyword evidence="5 9" id="KW-0798">TonB box</keyword>
<dbReference type="PANTHER" id="PTHR47234">
    <property type="match status" value="1"/>
</dbReference>
<evidence type="ECO:0000313" key="14">
    <source>
        <dbReference type="Proteomes" id="UP001320843"/>
    </source>
</evidence>
<name>A0ABT3DRP5_9XANT</name>
<dbReference type="Pfam" id="PF07715">
    <property type="entry name" value="Plug"/>
    <property type="match status" value="1"/>
</dbReference>
<protein>
    <submittedName>
        <fullName evidence="13">Vitamin B12 transporter BtuB</fullName>
    </submittedName>
</protein>
<evidence type="ECO:0000256" key="9">
    <source>
        <dbReference type="RuleBase" id="RU003357"/>
    </source>
</evidence>
<dbReference type="SUPFAM" id="SSF56935">
    <property type="entry name" value="Porins"/>
    <property type="match status" value="1"/>
</dbReference>
<evidence type="ECO:0000256" key="10">
    <source>
        <dbReference type="SAM" id="SignalP"/>
    </source>
</evidence>
<dbReference type="PROSITE" id="PS52016">
    <property type="entry name" value="TONB_DEPENDENT_REC_3"/>
    <property type="match status" value="1"/>
</dbReference>